<comment type="caution">
    <text evidence="1">The sequence shown here is derived from an EMBL/GenBank/DDBJ whole genome shotgun (WGS) entry which is preliminary data.</text>
</comment>
<name>A0A9N9L3Y5_9HELO</name>
<dbReference type="EMBL" id="CAJVRL010000081">
    <property type="protein sequence ID" value="CAG8957708.1"/>
    <property type="molecule type" value="Genomic_DNA"/>
</dbReference>
<accession>A0A9N9L3Y5</accession>
<evidence type="ECO:0000313" key="2">
    <source>
        <dbReference type="Proteomes" id="UP000696280"/>
    </source>
</evidence>
<dbReference type="AlphaFoldDB" id="A0A9N9L3Y5"/>
<protein>
    <submittedName>
        <fullName evidence="1">Uncharacterized protein</fullName>
    </submittedName>
</protein>
<reference evidence="1" key="1">
    <citation type="submission" date="2021-07" db="EMBL/GenBank/DDBJ databases">
        <authorList>
            <person name="Durling M."/>
        </authorList>
    </citation>
    <scope>NUCLEOTIDE SEQUENCE</scope>
</reference>
<keyword evidence="2" id="KW-1185">Reference proteome</keyword>
<dbReference type="Proteomes" id="UP000696280">
    <property type="component" value="Unassembled WGS sequence"/>
</dbReference>
<sequence>MTKSSIGGQGDEVRNFRASYPNRRVPHEWSPRGTYPVRPIRAPKIRAGELVAIFSSNVCGRLGSGRNRTIILLPKNTGTKYRSRLLILSFSDKGYLSPSLTPLSCASSPPIIHRSLDNTRSYQTQLDTQANRYNHPTMPGHPSSYWSMM</sequence>
<proteinExistence type="predicted"/>
<organism evidence="1 2">
    <name type="scientific">Hymenoscyphus fraxineus</name>
    <dbReference type="NCBI Taxonomy" id="746836"/>
    <lineage>
        <taxon>Eukaryota</taxon>
        <taxon>Fungi</taxon>
        <taxon>Dikarya</taxon>
        <taxon>Ascomycota</taxon>
        <taxon>Pezizomycotina</taxon>
        <taxon>Leotiomycetes</taxon>
        <taxon>Helotiales</taxon>
        <taxon>Helotiaceae</taxon>
        <taxon>Hymenoscyphus</taxon>
    </lineage>
</organism>
<evidence type="ECO:0000313" key="1">
    <source>
        <dbReference type="EMBL" id="CAG8957708.1"/>
    </source>
</evidence>
<gene>
    <name evidence="1" type="ORF">HYFRA_00000043</name>
</gene>